<sequence>AQIVAECLRTFTTHVAKNPKSKFMVGARFRCMAASTDVDFSNFVGDECKDKQYMDLSLLVPAHAKSAQEKIVMHLGDILWRMQDTAAIVTISEGINDKLKCIDSDLAQVRVDSDEVMAGKGWFHQVMVEFCSHSEKTSARMKNTFRIIQGSTLQHGKAAADAVQLFKSSYMTEQSECTVEKLNAIQRMIDVGRSAISDGTLVDAWDAMIDIMETDVNVKRFAEVFGDAPSVTDTCSQMPPSPDTAAFVLSAPNEVATNFASVVLDLIRACLEHDGNYFQAAVNALLAGDTSADVFPVPPGEAAREGTAVISPMEVLDWLDGALQVARPFLPNDMWLSKAIGLTQGCTELFKPTDNLCDLAMNFGNATQRILQAAVQRIDDGDSECKFLQGFCDKVVGAQWKKYIVDFILDEIPKQEGVRGLDVLTTQLSNYEMFLSPDVQGIVKVLRAWGVVKDLASRAGQGKTCGCIELARAIDAMEKALAEEHGPATANRIADFKNSYDIVKQSWDASLSASHGNMMRASAFAKTFLDDNQRAKGAIEKWEFKDVPKLRGDSEGSPEDEAKGSSLLRYLGQLDMWRSQVVGAKGCTEWAPPAQKAKLDEMESTMESREDAVASACDLFGFMVLTSAINVMVDSSSLKKVLNYVHKSLSVPPERFPAALRDACERYTKMVGCGAQATQAPTLPEPATTVVPMTKSKPKFRKAGKHADTAAGGA</sequence>
<evidence type="ECO:0000313" key="1">
    <source>
        <dbReference type="EMBL" id="CAK0825576.1"/>
    </source>
</evidence>
<reference evidence="1" key="1">
    <citation type="submission" date="2023-10" db="EMBL/GenBank/DDBJ databases">
        <authorList>
            <person name="Chen Y."/>
            <person name="Shah S."/>
            <person name="Dougan E. K."/>
            <person name="Thang M."/>
            <person name="Chan C."/>
        </authorList>
    </citation>
    <scope>NUCLEOTIDE SEQUENCE [LARGE SCALE GENOMIC DNA]</scope>
</reference>
<organism evidence="1 2">
    <name type="scientific">Prorocentrum cordatum</name>
    <dbReference type="NCBI Taxonomy" id="2364126"/>
    <lineage>
        <taxon>Eukaryota</taxon>
        <taxon>Sar</taxon>
        <taxon>Alveolata</taxon>
        <taxon>Dinophyceae</taxon>
        <taxon>Prorocentrales</taxon>
        <taxon>Prorocentraceae</taxon>
        <taxon>Prorocentrum</taxon>
    </lineage>
</organism>
<evidence type="ECO:0000313" key="2">
    <source>
        <dbReference type="Proteomes" id="UP001189429"/>
    </source>
</evidence>
<name>A0ABN9S1H5_9DINO</name>
<gene>
    <name evidence="1" type="ORF">PCOR1329_LOCUS25673</name>
</gene>
<proteinExistence type="predicted"/>
<accession>A0ABN9S1H5</accession>
<dbReference type="Proteomes" id="UP001189429">
    <property type="component" value="Unassembled WGS sequence"/>
</dbReference>
<keyword evidence="2" id="KW-1185">Reference proteome</keyword>
<protein>
    <recommendedName>
        <fullName evidence="3">Exocyst complex component Sec6</fullName>
    </recommendedName>
</protein>
<feature type="non-terminal residue" evidence="1">
    <location>
        <position position="1"/>
    </location>
</feature>
<evidence type="ECO:0008006" key="3">
    <source>
        <dbReference type="Google" id="ProtNLM"/>
    </source>
</evidence>
<dbReference type="EMBL" id="CAUYUJ010009002">
    <property type="protein sequence ID" value="CAK0825576.1"/>
    <property type="molecule type" value="Genomic_DNA"/>
</dbReference>
<comment type="caution">
    <text evidence="1">The sequence shown here is derived from an EMBL/GenBank/DDBJ whole genome shotgun (WGS) entry which is preliminary data.</text>
</comment>